<dbReference type="AlphaFoldDB" id="R1ATK8"/>
<feature type="compositionally biased region" description="Low complexity" evidence="1">
    <location>
        <begin position="80"/>
        <end position="97"/>
    </location>
</feature>
<feature type="region of interest" description="Disordered" evidence="1">
    <location>
        <begin position="78"/>
        <end position="97"/>
    </location>
</feature>
<dbReference type="SUPFAM" id="SSF55797">
    <property type="entry name" value="PR-1-like"/>
    <property type="match status" value="1"/>
</dbReference>
<dbReference type="STRING" id="1304284.L21TH_2006"/>
<feature type="domain" description="SCP" evidence="2">
    <location>
        <begin position="163"/>
        <end position="270"/>
    </location>
</feature>
<sequence>MCIFFVKGVIFLNKKKIIGLLVTFFVLLSSFNIVLADIVIDNNNYYNSYGYNINSYNKTKPYTSPTTKSYNTTQNNLAQSNESTNKSYNNTTSTTSVSTSDSYSNVKIYDPYNYNYGYNYHILPKSTKAVTINKTNNTTNEKSLNTENYTENNISENEKKLYEMINEERIKAGLKPLKIEEKLFKIAEIKSQDMYHNSYFSHTSPTFGNTSSLIRKEGIRYYSFGENIGRTYSVYRAHSGFMNSDGHRKNILNPKFTHVGIGIVGNYYTEVFIQKR</sequence>
<dbReference type="InterPro" id="IPR035940">
    <property type="entry name" value="CAP_sf"/>
</dbReference>
<dbReference type="InterPro" id="IPR014044">
    <property type="entry name" value="CAP_dom"/>
</dbReference>
<dbReference type="Pfam" id="PF00188">
    <property type="entry name" value="CAP"/>
    <property type="match status" value="1"/>
</dbReference>
<evidence type="ECO:0000259" key="2">
    <source>
        <dbReference type="Pfam" id="PF00188"/>
    </source>
</evidence>
<dbReference type="CDD" id="cd05379">
    <property type="entry name" value="CAP_bacterial"/>
    <property type="match status" value="1"/>
</dbReference>
<dbReference type="EMBL" id="ARZA01000221">
    <property type="protein sequence ID" value="EOC99961.1"/>
    <property type="molecule type" value="Genomic_DNA"/>
</dbReference>
<protein>
    <recommendedName>
        <fullName evidence="2">SCP domain-containing protein</fullName>
    </recommendedName>
</protein>
<dbReference type="eggNOG" id="COG2340">
    <property type="taxonomic scope" value="Bacteria"/>
</dbReference>
<proteinExistence type="predicted"/>
<comment type="caution">
    <text evidence="3">The sequence shown here is derived from an EMBL/GenBank/DDBJ whole genome shotgun (WGS) entry which is preliminary data.</text>
</comment>
<gene>
    <name evidence="3" type="ORF">L21TH_2006</name>
</gene>
<keyword evidence="4" id="KW-1185">Reference proteome</keyword>
<evidence type="ECO:0000313" key="3">
    <source>
        <dbReference type="EMBL" id="EOC99961.1"/>
    </source>
</evidence>
<evidence type="ECO:0000313" key="4">
    <source>
        <dbReference type="Proteomes" id="UP000013378"/>
    </source>
</evidence>
<name>R1ATK8_9FIRM</name>
<dbReference type="PANTHER" id="PTHR31157">
    <property type="entry name" value="SCP DOMAIN-CONTAINING PROTEIN"/>
    <property type="match status" value="1"/>
</dbReference>
<reference evidence="3 4" key="1">
    <citation type="journal article" date="2015" name="Geomicrobiol. J.">
        <title>Caldisalinibacter kiritimatiensis gen. nov., sp. nov., a moderately thermohalophilic thiosulfate-reducing bacterium from a hypersaline microbial mat.</title>
        <authorList>
            <person name="Ben Hania W."/>
            <person name="Joseph M."/>
            <person name="Fiebig A."/>
            <person name="Bunk B."/>
            <person name="Klenk H.-P."/>
            <person name="Fardeau M.-L."/>
            <person name="Spring S."/>
        </authorList>
    </citation>
    <scope>NUCLEOTIDE SEQUENCE [LARGE SCALE GENOMIC DNA]</scope>
    <source>
        <strain evidence="3 4">L21-TH-D2</strain>
    </source>
</reference>
<dbReference type="Proteomes" id="UP000013378">
    <property type="component" value="Unassembled WGS sequence"/>
</dbReference>
<organism evidence="3 4">
    <name type="scientific">Caldisalinibacter kiritimatiensis</name>
    <dbReference type="NCBI Taxonomy" id="1304284"/>
    <lineage>
        <taxon>Bacteria</taxon>
        <taxon>Bacillati</taxon>
        <taxon>Bacillota</taxon>
        <taxon>Tissierellia</taxon>
        <taxon>Tissierellales</taxon>
        <taxon>Thermohalobacteraceae</taxon>
        <taxon>Caldisalinibacter</taxon>
    </lineage>
</organism>
<dbReference type="Gene3D" id="3.40.33.10">
    <property type="entry name" value="CAP"/>
    <property type="match status" value="1"/>
</dbReference>
<evidence type="ECO:0000256" key="1">
    <source>
        <dbReference type="SAM" id="MobiDB-lite"/>
    </source>
</evidence>
<dbReference type="PANTHER" id="PTHR31157:SF1">
    <property type="entry name" value="SCP DOMAIN-CONTAINING PROTEIN"/>
    <property type="match status" value="1"/>
</dbReference>
<accession>R1ATK8</accession>